<dbReference type="Proteomes" id="UP000499080">
    <property type="component" value="Unassembled WGS sequence"/>
</dbReference>
<dbReference type="EMBL" id="BGPR01037334">
    <property type="protein sequence ID" value="GBO12899.1"/>
    <property type="molecule type" value="Genomic_DNA"/>
</dbReference>
<feature type="region of interest" description="Disordered" evidence="1">
    <location>
        <begin position="41"/>
        <end position="90"/>
    </location>
</feature>
<feature type="compositionally biased region" description="Low complexity" evidence="1">
    <location>
        <begin position="78"/>
        <end position="90"/>
    </location>
</feature>
<feature type="compositionally biased region" description="Basic and acidic residues" evidence="1">
    <location>
        <begin position="65"/>
        <end position="77"/>
    </location>
</feature>
<evidence type="ECO:0000313" key="2">
    <source>
        <dbReference type="EMBL" id="GBO12899.1"/>
    </source>
</evidence>
<reference evidence="2 3" key="1">
    <citation type="journal article" date="2019" name="Sci. Rep.">
        <title>Orb-weaving spider Araneus ventricosus genome elucidates the spidroin gene catalogue.</title>
        <authorList>
            <person name="Kono N."/>
            <person name="Nakamura H."/>
            <person name="Ohtoshi R."/>
            <person name="Moran D.A.P."/>
            <person name="Shinohara A."/>
            <person name="Yoshida Y."/>
            <person name="Fujiwara M."/>
            <person name="Mori M."/>
            <person name="Tomita M."/>
            <person name="Arakawa K."/>
        </authorList>
    </citation>
    <scope>NUCLEOTIDE SEQUENCE [LARGE SCALE GENOMIC DNA]</scope>
</reference>
<accession>A0A4Y2UII9</accession>
<gene>
    <name evidence="2" type="ORF">AVEN_217536_1</name>
</gene>
<name>A0A4Y2UII9_ARAVE</name>
<comment type="caution">
    <text evidence="2">The sequence shown here is derived from an EMBL/GenBank/DDBJ whole genome shotgun (WGS) entry which is preliminary data.</text>
</comment>
<evidence type="ECO:0000256" key="1">
    <source>
        <dbReference type="SAM" id="MobiDB-lite"/>
    </source>
</evidence>
<keyword evidence="3" id="KW-1185">Reference proteome</keyword>
<protein>
    <submittedName>
        <fullName evidence="2">Uncharacterized protein</fullName>
    </submittedName>
</protein>
<organism evidence="2 3">
    <name type="scientific">Araneus ventricosus</name>
    <name type="common">Orbweaver spider</name>
    <name type="synonym">Epeira ventricosa</name>
    <dbReference type="NCBI Taxonomy" id="182803"/>
    <lineage>
        <taxon>Eukaryota</taxon>
        <taxon>Metazoa</taxon>
        <taxon>Ecdysozoa</taxon>
        <taxon>Arthropoda</taxon>
        <taxon>Chelicerata</taxon>
        <taxon>Arachnida</taxon>
        <taxon>Araneae</taxon>
        <taxon>Araneomorphae</taxon>
        <taxon>Entelegynae</taxon>
        <taxon>Araneoidea</taxon>
        <taxon>Araneidae</taxon>
        <taxon>Araneus</taxon>
    </lineage>
</organism>
<proteinExistence type="predicted"/>
<sequence>MQTNTRPLSNYSVIPFFHHPLLKMEFREGFHCMDLAGKKSINQTSRGRRAPSSVQCREKKRIKTRQAEKEEKKKSDQSAKSASSSVCCCC</sequence>
<evidence type="ECO:0000313" key="3">
    <source>
        <dbReference type="Proteomes" id="UP000499080"/>
    </source>
</evidence>
<dbReference type="AlphaFoldDB" id="A0A4Y2UII9"/>